<dbReference type="Proteomes" id="UP000237684">
    <property type="component" value="Unassembled WGS sequence"/>
</dbReference>
<proteinExistence type="predicted"/>
<dbReference type="InParanoid" id="A0A2S8SV56"/>
<name>A0A2S8SV56_9BACT</name>
<dbReference type="RefSeq" id="WP_105483058.1">
    <property type="nucleotide sequence ID" value="NZ_NIGF01000004.1"/>
</dbReference>
<dbReference type="InterPro" id="IPR016877">
    <property type="entry name" value="UCP028235"/>
</dbReference>
<accession>A0A2S8SV56</accession>
<protein>
    <submittedName>
        <fullName evidence="1">Exopolyphosphatase</fullName>
    </submittedName>
</protein>
<organism evidence="1 2">
    <name type="scientific">Abditibacterium utsteinense</name>
    <dbReference type="NCBI Taxonomy" id="1960156"/>
    <lineage>
        <taxon>Bacteria</taxon>
        <taxon>Pseudomonadati</taxon>
        <taxon>Abditibacteriota</taxon>
        <taxon>Abditibacteriia</taxon>
        <taxon>Abditibacteriales</taxon>
        <taxon>Abditibacteriaceae</taxon>
        <taxon>Abditibacterium</taxon>
    </lineage>
</organism>
<reference evidence="1 2" key="1">
    <citation type="journal article" date="2018" name="Syst. Appl. Microbiol.">
        <title>Abditibacterium utsteinense sp. nov., the first cultivated member of candidate phylum FBP, isolated from ice-free Antarctic soil samples.</title>
        <authorList>
            <person name="Tahon G."/>
            <person name="Tytgat B."/>
            <person name="Lebbe L."/>
            <person name="Carlier A."/>
            <person name="Willems A."/>
        </authorList>
    </citation>
    <scope>NUCLEOTIDE SEQUENCE [LARGE SCALE GENOMIC DNA]</scope>
    <source>
        <strain evidence="1 2">LMG 29911</strain>
    </source>
</reference>
<comment type="caution">
    <text evidence="1">The sequence shown here is derived from an EMBL/GenBank/DDBJ whole genome shotgun (WGS) entry which is preliminary data.</text>
</comment>
<dbReference type="Gene3D" id="3.10.310.30">
    <property type="match status" value="1"/>
</dbReference>
<dbReference type="OrthoDB" id="105221at2"/>
<dbReference type="InterPro" id="IPR038763">
    <property type="entry name" value="DHH_sf"/>
</dbReference>
<sequence length="305" mass="34872">MRLLTRSDFDGLACAVLLKDVGLIDRYKFVHPKDIQDGKIEVSENDVLANVPYVPGCGLWFDHHTSEGQRLNQLGDFEGDYREAPSCARVIWDFYGGENTFDPHFLSLMEAVDKSDSGNLNQDDIEHPRDWILLSYVMDPRTGLGRYRDYRISNYQLMEDMVEHCRNRSIGEILALPDVTERVTRYYEQTGLFRAMLRKRAVQQGNVIALDLREQEEIYAGNRFAVYTMFPDANVSLQMMWGFQKQNIVLACGHSITNRTCRTDIGKIMLEFGGGGHRAVGACQIPVEDADATFAEIIERLREKD</sequence>
<keyword evidence="2" id="KW-1185">Reference proteome</keyword>
<dbReference type="AlphaFoldDB" id="A0A2S8SV56"/>
<evidence type="ECO:0000313" key="2">
    <source>
        <dbReference type="Proteomes" id="UP000237684"/>
    </source>
</evidence>
<dbReference type="EMBL" id="NIGF01000004">
    <property type="protein sequence ID" value="PQV64688.1"/>
    <property type="molecule type" value="Genomic_DNA"/>
</dbReference>
<gene>
    <name evidence="1" type="ORF">B1R32_104182</name>
</gene>
<dbReference type="PIRSF" id="PIRSF028235">
    <property type="entry name" value="UCP028235"/>
    <property type="match status" value="1"/>
</dbReference>
<evidence type="ECO:0000313" key="1">
    <source>
        <dbReference type="EMBL" id="PQV64688.1"/>
    </source>
</evidence>
<dbReference type="SUPFAM" id="SSF64182">
    <property type="entry name" value="DHH phosphoesterases"/>
    <property type="match status" value="1"/>
</dbReference>